<evidence type="ECO:0000313" key="1">
    <source>
        <dbReference type="EMBL" id="SVB74637.1"/>
    </source>
</evidence>
<protein>
    <submittedName>
        <fullName evidence="1">Uncharacterized protein</fullName>
    </submittedName>
</protein>
<dbReference type="AlphaFoldDB" id="A0A382GJ31"/>
<accession>A0A382GJ31</accession>
<gene>
    <name evidence="1" type="ORF">METZ01_LOCUS227491</name>
</gene>
<organism evidence="1">
    <name type="scientific">marine metagenome</name>
    <dbReference type="NCBI Taxonomy" id="408172"/>
    <lineage>
        <taxon>unclassified sequences</taxon>
        <taxon>metagenomes</taxon>
        <taxon>ecological metagenomes</taxon>
    </lineage>
</organism>
<dbReference type="EMBL" id="UINC01055586">
    <property type="protein sequence ID" value="SVB74637.1"/>
    <property type="molecule type" value="Genomic_DNA"/>
</dbReference>
<proteinExistence type="predicted"/>
<reference evidence="1" key="1">
    <citation type="submission" date="2018-05" db="EMBL/GenBank/DDBJ databases">
        <authorList>
            <person name="Lanie J.A."/>
            <person name="Ng W.-L."/>
            <person name="Kazmierczak K.M."/>
            <person name="Andrzejewski T.M."/>
            <person name="Davidsen T.M."/>
            <person name="Wayne K.J."/>
            <person name="Tettelin H."/>
            <person name="Glass J.I."/>
            <person name="Rusch D."/>
            <person name="Podicherti R."/>
            <person name="Tsui H.-C.T."/>
            <person name="Winkler M.E."/>
        </authorList>
    </citation>
    <scope>NUCLEOTIDE SEQUENCE</scope>
</reference>
<name>A0A382GJ31_9ZZZZ</name>
<sequence>MKLNVGDVLFESMSKNIGAITKIFNHPNGKIIKIRWRMEGHLPHDTEHSYKKVLRCVKNGEYELTPKFPTNSEIKPDS</sequence>